<comment type="caution">
    <text evidence="1">The sequence shown here is derived from an EMBL/GenBank/DDBJ whole genome shotgun (WGS) entry which is preliminary data.</text>
</comment>
<dbReference type="HOGENOM" id="CLU_3437652_0_0_1"/>
<name>T0JWT9_COLGC</name>
<organism evidence="1 2">
    <name type="scientific">Colletotrichum gloeosporioides (strain Cg-14)</name>
    <name type="common">Anthracnose fungus</name>
    <name type="synonym">Glomerella cingulata</name>
    <dbReference type="NCBI Taxonomy" id="1237896"/>
    <lineage>
        <taxon>Eukaryota</taxon>
        <taxon>Fungi</taxon>
        <taxon>Dikarya</taxon>
        <taxon>Ascomycota</taxon>
        <taxon>Pezizomycotina</taxon>
        <taxon>Sordariomycetes</taxon>
        <taxon>Hypocreomycetidae</taxon>
        <taxon>Glomerellales</taxon>
        <taxon>Glomerellaceae</taxon>
        <taxon>Colletotrichum</taxon>
        <taxon>Colletotrichum gloeosporioides species complex</taxon>
    </lineage>
</organism>
<dbReference type="Proteomes" id="UP000015530">
    <property type="component" value="Unassembled WGS sequence"/>
</dbReference>
<protein>
    <submittedName>
        <fullName evidence="1">Uncharacterized protein</fullName>
    </submittedName>
</protein>
<evidence type="ECO:0000313" key="1">
    <source>
        <dbReference type="EMBL" id="EQB47517.1"/>
    </source>
</evidence>
<evidence type="ECO:0000313" key="2">
    <source>
        <dbReference type="Proteomes" id="UP000015530"/>
    </source>
</evidence>
<proteinExistence type="predicted"/>
<sequence length="11" mass="1443">MAQRRELRRLN</sequence>
<dbReference type="EMBL" id="AMYD01002919">
    <property type="protein sequence ID" value="EQB47517.1"/>
    <property type="molecule type" value="Genomic_DNA"/>
</dbReference>
<gene>
    <name evidence="1" type="ORF">CGLO_13321</name>
</gene>
<reference evidence="2" key="1">
    <citation type="journal article" date="2013" name="Mol. Plant Microbe Interact.">
        <title>Global aspects of pacC regulation of pathogenicity genes in Colletotrichum gloeosporioides as revealed by transcriptome analysis.</title>
        <authorList>
            <person name="Alkan N."/>
            <person name="Meng X."/>
            <person name="Friedlander G."/>
            <person name="Reuveni E."/>
            <person name="Sukno S."/>
            <person name="Sherman A."/>
            <person name="Thon M."/>
            <person name="Fluhr R."/>
            <person name="Prusky D."/>
        </authorList>
    </citation>
    <scope>NUCLEOTIDE SEQUENCE [LARGE SCALE GENOMIC DNA]</scope>
    <source>
        <strain evidence="2">Cg-14</strain>
    </source>
</reference>
<accession>T0JWT9</accession>